<sequence>MMETAIYREVSWCEWCKQETIHLWEDKNDGEDTTVVRLCLRCNQTRIVKRPSCDVGGNIANRGNGQSGVDS</sequence>
<gene>
    <name evidence="1" type="ORF">UV20_C0009G0026</name>
</gene>
<reference evidence="1 2" key="1">
    <citation type="journal article" date="2015" name="Nature">
        <title>rRNA introns, odd ribosomes, and small enigmatic genomes across a large radiation of phyla.</title>
        <authorList>
            <person name="Brown C.T."/>
            <person name="Hug L.A."/>
            <person name="Thomas B.C."/>
            <person name="Sharon I."/>
            <person name="Castelle C.J."/>
            <person name="Singh A."/>
            <person name="Wilkins M.J."/>
            <person name="Williams K.H."/>
            <person name="Banfield J.F."/>
        </authorList>
    </citation>
    <scope>NUCLEOTIDE SEQUENCE [LARGE SCALE GENOMIC DNA]</scope>
</reference>
<dbReference type="Proteomes" id="UP000034837">
    <property type="component" value="Unassembled WGS sequence"/>
</dbReference>
<proteinExistence type="predicted"/>
<dbReference type="AlphaFoldDB" id="A0A0G1A639"/>
<accession>A0A0G1A639</accession>
<comment type="caution">
    <text evidence="1">The sequence shown here is derived from an EMBL/GenBank/DDBJ whole genome shotgun (WGS) entry which is preliminary data.</text>
</comment>
<protein>
    <submittedName>
        <fullName evidence="1">Uncharacterized protein</fullName>
    </submittedName>
</protein>
<evidence type="ECO:0000313" key="1">
    <source>
        <dbReference type="EMBL" id="KKS56547.1"/>
    </source>
</evidence>
<dbReference type="EMBL" id="LCDO01000009">
    <property type="protein sequence ID" value="KKS56547.1"/>
    <property type="molecule type" value="Genomic_DNA"/>
</dbReference>
<evidence type="ECO:0000313" key="2">
    <source>
        <dbReference type="Proteomes" id="UP000034837"/>
    </source>
</evidence>
<organism evidence="1 2">
    <name type="scientific">Candidatus Magasanikbacteria bacterium GW2011_GWA2_42_32</name>
    <dbReference type="NCBI Taxonomy" id="1619039"/>
    <lineage>
        <taxon>Bacteria</taxon>
        <taxon>Candidatus Magasanikiibacteriota</taxon>
    </lineage>
</organism>
<name>A0A0G1A639_9BACT</name>